<comment type="caution">
    <text evidence="2">The sequence shown here is derived from an EMBL/GenBank/DDBJ whole genome shotgun (WGS) entry which is preliminary data.</text>
</comment>
<dbReference type="Proteomes" id="UP000002941">
    <property type="component" value="Unassembled WGS sequence"/>
</dbReference>
<keyword evidence="1" id="KW-0732">Signal</keyword>
<reference evidence="2 3" key="1">
    <citation type="submission" date="2012-05" db="EMBL/GenBank/DDBJ databases">
        <authorList>
            <person name="Harkins D.M."/>
            <person name="Madupu R."/>
            <person name="Durkin A.S."/>
            <person name="Torralba M."/>
            <person name="Methe B."/>
            <person name="Sutton G.G."/>
            <person name="Nelson K.E."/>
        </authorList>
    </citation>
    <scope>NUCLEOTIDE SEQUENCE [LARGE SCALE GENOMIC DNA]</scope>
    <source>
        <strain evidence="2 3">F0489</strain>
    </source>
</reference>
<sequence length="336" mass="35580">MMKRRSGLAALATIAVSSAVAACSSNKPAAPSGNWQRDGDGNLLVAIPKGWEKSTPDSGAWTTCWTDPEDDSNVLMTTSSIDEDDVYTALDTSADAARSVTRGYRLVGECTAWSDGTTTLARQDYQTTWPVEGRGSTWAISSNGLIALVDLSGSSVTDEQFTTVGSWIELTGTASATASITSSATVSPGTDGSQYIEVSGLSCALPEDWTDTGALEGSERWVSTWALVEDEIMAQRLFLAPTMPQSTVTDAMSQIENDSSGGALVNYTKQQENSLHLSGLTEAIRTDFSAGDNNTDEGCIWVLRQDSHVAAVQYSGTGPIDTDLRDSIEQSLALTV</sequence>
<protein>
    <recommendedName>
        <fullName evidence="4">Lipoprotein</fullName>
    </recommendedName>
</protein>
<proteinExistence type="predicted"/>
<evidence type="ECO:0000313" key="3">
    <source>
        <dbReference type="Proteomes" id="UP000002941"/>
    </source>
</evidence>
<feature type="chain" id="PRO_5003742567" description="Lipoprotein" evidence="1">
    <location>
        <begin position="22"/>
        <end position="336"/>
    </location>
</feature>
<evidence type="ECO:0008006" key="4">
    <source>
        <dbReference type="Google" id="ProtNLM"/>
    </source>
</evidence>
<organism evidence="2 3">
    <name type="scientific">Actinomyces massiliensis F0489</name>
    <dbReference type="NCBI Taxonomy" id="1125718"/>
    <lineage>
        <taxon>Bacteria</taxon>
        <taxon>Bacillati</taxon>
        <taxon>Actinomycetota</taxon>
        <taxon>Actinomycetes</taxon>
        <taxon>Actinomycetales</taxon>
        <taxon>Actinomycetaceae</taxon>
        <taxon>Actinomyces</taxon>
    </lineage>
</organism>
<accession>J1GYE7</accession>
<dbReference type="PATRIC" id="fig|1125718.3.peg.2531"/>
<dbReference type="EMBL" id="AKFT01000196">
    <property type="protein sequence ID" value="EJF37973.1"/>
    <property type="molecule type" value="Genomic_DNA"/>
</dbReference>
<name>J1GYE7_9ACTO</name>
<dbReference type="AlphaFoldDB" id="J1GYE7"/>
<dbReference type="eggNOG" id="ENOG5031HCV">
    <property type="taxonomic scope" value="Bacteria"/>
</dbReference>
<gene>
    <name evidence="2" type="ORF">HMPREF1318_1610</name>
</gene>
<keyword evidence="3" id="KW-1185">Reference proteome</keyword>
<evidence type="ECO:0000256" key="1">
    <source>
        <dbReference type="SAM" id="SignalP"/>
    </source>
</evidence>
<evidence type="ECO:0000313" key="2">
    <source>
        <dbReference type="EMBL" id="EJF37973.1"/>
    </source>
</evidence>
<feature type="signal peptide" evidence="1">
    <location>
        <begin position="1"/>
        <end position="21"/>
    </location>
</feature>
<dbReference type="PROSITE" id="PS51257">
    <property type="entry name" value="PROKAR_LIPOPROTEIN"/>
    <property type="match status" value="1"/>
</dbReference>